<evidence type="ECO:0000313" key="2">
    <source>
        <dbReference type="EMBL" id="TQM80476.1"/>
    </source>
</evidence>
<evidence type="ECO:0000313" key="3">
    <source>
        <dbReference type="Proteomes" id="UP000316628"/>
    </source>
</evidence>
<dbReference type="Pfam" id="PF19694">
    <property type="entry name" value="DUF6194"/>
    <property type="match status" value="1"/>
</dbReference>
<reference evidence="2 3" key="1">
    <citation type="submission" date="2019-06" db="EMBL/GenBank/DDBJ databases">
        <title>Sequencing the genomes of 1000 actinobacteria strains.</title>
        <authorList>
            <person name="Klenk H.-P."/>
        </authorList>
    </citation>
    <scope>NUCLEOTIDE SEQUENCE [LARGE SCALE GENOMIC DNA]</scope>
    <source>
        <strain evidence="2 3">DSM 45456</strain>
    </source>
</reference>
<dbReference type="InterPro" id="IPR045676">
    <property type="entry name" value="DUF6194"/>
</dbReference>
<proteinExistence type="predicted"/>
<name>A0A543JCI6_9PSEU</name>
<dbReference type="Proteomes" id="UP000316628">
    <property type="component" value="Unassembled WGS sequence"/>
</dbReference>
<gene>
    <name evidence="2" type="ORF">FHX81_2810</name>
</gene>
<accession>A0A543JCI6</accession>
<feature type="domain" description="DUF6194" evidence="1">
    <location>
        <begin position="2"/>
        <end position="143"/>
    </location>
</feature>
<evidence type="ECO:0000259" key="1">
    <source>
        <dbReference type="Pfam" id="PF19694"/>
    </source>
</evidence>
<dbReference type="EMBL" id="VFPP01000001">
    <property type="protein sequence ID" value="TQM80476.1"/>
    <property type="molecule type" value="Genomic_DNA"/>
</dbReference>
<comment type="caution">
    <text evidence="2">The sequence shown here is derived from an EMBL/GenBank/DDBJ whole genome shotgun (WGS) entry which is preliminary data.</text>
</comment>
<dbReference type="AlphaFoldDB" id="A0A543JCI6"/>
<protein>
    <recommendedName>
        <fullName evidence="1">DUF6194 domain-containing protein</fullName>
    </recommendedName>
</protein>
<sequence length="148" mass="16470">MTEHIKSFAGTRVMEAYGDTFFLYDPDGDLPPERQMPFATIVTSDNYEQVSDLNQPGAYRLNIGLTKATYTGLFGPVPTERDEQGVLRTGFDHAERDRLMPHPVYASQYWVCVVSPGEATADAVGPLLVEAHEFAARKHANHARRSQA</sequence>
<keyword evidence="3" id="KW-1185">Reference proteome</keyword>
<organism evidence="2 3">
    <name type="scientific">Saccharothrix saharensis</name>
    <dbReference type="NCBI Taxonomy" id="571190"/>
    <lineage>
        <taxon>Bacteria</taxon>
        <taxon>Bacillati</taxon>
        <taxon>Actinomycetota</taxon>
        <taxon>Actinomycetes</taxon>
        <taxon>Pseudonocardiales</taxon>
        <taxon>Pseudonocardiaceae</taxon>
        <taxon>Saccharothrix</taxon>
    </lineage>
</organism>